<protein>
    <submittedName>
        <fullName evidence="4">Transposase</fullName>
    </submittedName>
</protein>
<dbReference type="GO" id="GO:0004803">
    <property type="term" value="F:transposase activity"/>
    <property type="evidence" value="ECO:0007669"/>
    <property type="project" value="InterPro"/>
</dbReference>
<reference evidence="4 5" key="1">
    <citation type="submission" date="2016-09" db="EMBL/GenBank/DDBJ databases">
        <title>Genome sequence of Eubacterium angustum.</title>
        <authorList>
            <person name="Poehlein A."/>
            <person name="Daniel R."/>
        </authorList>
    </citation>
    <scope>NUCLEOTIDE SEQUENCE [LARGE SCALE GENOMIC DNA]</scope>
    <source>
        <strain evidence="4 5">DSM 1989</strain>
    </source>
</reference>
<dbReference type="PANTHER" id="PTHR33795">
    <property type="entry name" value="INSERTION ELEMENT IS150 PROTEIN INSJ"/>
    <property type="match status" value="1"/>
</dbReference>
<dbReference type="OrthoDB" id="1663931at2"/>
<dbReference type="InterPro" id="IPR055247">
    <property type="entry name" value="InsJ-like_HTH"/>
</dbReference>
<dbReference type="GO" id="GO:0043565">
    <property type="term" value="F:sequence-specific DNA binding"/>
    <property type="evidence" value="ECO:0007669"/>
    <property type="project" value="InterPro"/>
</dbReference>
<dbReference type="Proteomes" id="UP000180254">
    <property type="component" value="Unassembled WGS sequence"/>
</dbReference>
<dbReference type="InterPro" id="IPR010921">
    <property type="entry name" value="Trp_repressor/repl_initiator"/>
</dbReference>
<dbReference type="SUPFAM" id="SSF48295">
    <property type="entry name" value="TrpR-like"/>
    <property type="match status" value="3"/>
</dbReference>
<comment type="caution">
    <text evidence="4">The sequence shown here is derived from an EMBL/GenBank/DDBJ whole genome shotgun (WGS) entry which is preliminary data.</text>
</comment>
<dbReference type="GO" id="GO:0006313">
    <property type="term" value="P:DNA transposition"/>
    <property type="evidence" value="ECO:0007669"/>
    <property type="project" value="InterPro"/>
</dbReference>
<evidence type="ECO:0000256" key="2">
    <source>
        <dbReference type="SAM" id="Coils"/>
    </source>
</evidence>
<dbReference type="InterPro" id="IPR002514">
    <property type="entry name" value="Transposase_8"/>
</dbReference>
<keyword evidence="5" id="KW-1185">Reference proteome</keyword>
<gene>
    <name evidence="4" type="ORF">EUAN_24620</name>
</gene>
<evidence type="ECO:0000256" key="1">
    <source>
        <dbReference type="ARBA" id="ARBA00038232"/>
    </source>
</evidence>
<dbReference type="PANTHER" id="PTHR33795:SF1">
    <property type="entry name" value="INSERTION ELEMENT IS150 PROTEIN INSJ"/>
    <property type="match status" value="1"/>
</dbReference>
<sequence>MSRTPKYSKEIKIKVCEDYQNGKETFQSIAKLIGANREVVRQWYLKYKEHGATAFETSNHNRSYSKNFKISVIEEYTAGKYSMADLSAKYNIAYSVLKKWVRKWYNGIDIEDYDPKGDIYTMKSRKTTFEERLEIVIWVIENDLNYKLAADKFDIKYALVYQWVKKYMKNGSEGLRHKKKGPKPKSEVDEETLSEVDKLKLELEREKVRRQRAELRLELLKKKEEFEQKLSSRK</sequence>
<feature type="domain" description="Insertion element IS150 protein InsJ-like helix-turn-helix" evidence="3">
    <location>
        <begin position="131"/>
        <end position="183"/>
    </location>
</feature>
<dbReference type="AlphaFoldDB" id="A0A1S1V683"/>
<accession>A0A1S1V683</accession>
<evidence type="ECO:0000313" key="4">
    <source>
        <dbReference type="EMBL" id="OHW61199.1"/>
    </source>
</evidence>
<evidence type="ECO:0000259" key="3">
    <source>
        <dbReference type="Pfam" id="PF13518"/>
    </source>
</evidence>
<feature type="coiled-coil region" evidence="2">
    <location>
        <begin position="196"/>
        <end position="230"/>
    </location>
</feature>
<dbReference type="EMBL" id="MKIE01000030">
    <property type="protein sequence ID" value="OHW61199.1"/>
    <property type="molecule type" value="Genomic_DNA"/>
</dbReference>
<dbReference type="STRING" id="39480.EUAN_24620"/>
<dbReference type="Pfam" id="PF13518">
    <property type="entry name" value="HTH_28"/>
    <property type="match status" value="1"/>
</dbReference>
<dbReference type="InterPro" id="IPR036388">
    <property type="entry name" value="WH-like_DNA-bd_sf"/>
</dbReference>
<keyword evidence="2" id="KW-0175">Coiled coil</keyword>
<dbReference type="InterPro" id="IPR052057">
    <property type="entry name" value="IS150/IS1296_orfA-like"/>
</dbReference>
<proteinExistence type="inferred from homology"/>
<dbReference type="Gene3D" id="1.10.10.10">
    <property type="entry name" value="Winged helix-like DNA-binding domain superfamily/Winged helix DNA-binding domain"/>
    <property type="match status" value="3"/>
</dbReference>
<dbReference type="RefSeq" id="WP_071064839.1">
    <property type="nucleotide sequence ID" value="NZ_MKIE01000030.1"/>
</dbReference>
<comment type="similarity">
    <text evidence="1">Belongs to the IS150/IS1296 orfA family.</text>
</comment>
<name>A0A1S1V683_9FIRM</name>
<dbReference type="Pfam" id="PF01527">
    <property type="entry name" value="HTH_Tnp_1"/>
    <property type="match status" value="1"/>
</dbReference>
<organism evidence="4 5">
    <name type="scientific">Andreesenia angusta</name>
    <dbReference type="NCBI Taxonomy" id="39480"/>
    <lineage>
        <taxon>Bacteria</taxon>
        <taxon>Bacillati</taxon>
        <taxon>Bacillota</taxon>
        <taxon>Tissierellia</taxon>
        <taxon>Tissierellales</taxon>
        <taxon>Gottschalkiaceae</taxon>
        <taxon>Andreesenia</taxon>
    </lineage>
</organism>
<evidence type="ECO:0000313" key="5">
    <source>
        <dbReference type="Proteomes" id="UP000180254"/>
    </source>
</evidence>